<sequence>MNSHLCSQVRERAFSSLADLFCCCCLVTASHSKHLAEYKQQVCVIQASALGWLLDTAMPIYRPSRHDYLLALNKVMFVEPAESYSKADNWPPESERALTYRLCCEAPLPQNTLLRVIFIGLSKDIPVSPAEVFELVEQLVRRACALPAEENPLQVDKLEIADYIFQLCQFNPPDNITLPAGYSPPALAITSLYWRGWILLTMLAAHNPQQFAERAAAMYPTLRALIEMCITTKPSIEWTNSSSTAEVERAEAERATILQLETHLAAASNAKLPISEHSSRLLSQLTTLEPLGPARKPPQPIIETLQAMSSQMRLGKLLCRQPALLLDLVERHGTRRAMPWLHQLLRHDQLELSVLPVQCLCEFLSAGGAGGVSGEVGKAGELCAHLRRTVAESEEGARAVLHYYMQRLAHTHAPTRASASRVSEELFGGGYVTCAALWPSRRRAPGPCCTTTCSAWRTPMRPPGLVLAGLCHLRRTVAESEEGARAVLHYYMQRLAHTHAPTRASASRVSEELFGGGYVTCAALWPSRRRAPGPCCTTTCSAWRTPMRPPGLVLAGLCHLRRTVAESEEGARAVLHYYMQRLAHTHAPTRASASRGLKLVLQSEDTSDTDYNADVSPEEWLELLWELPHWEQLREEVVARVRAACMVECVPKHMAAYILFLHKFTELTPNNDHTELALDLSQVIMDRQQVMGQVLGTGDRQDEMHDKQRAQHRALYAVTKILYDHLQKVRARSPAEAEAAAGGAWAFGERVQVQWPSGRSARLHTVLAHAYIKLLCIGPSIYDTNQEMYSWLTSVWVGNDAPQAFALDSMEETCLLPDWLRLHMVRSARTPLLEAGMRGLPAPKLAIFIQTFGMPVTAMSMEETCLLPDWLRLHMVRSARTPLLEAGMRGLPAPKLAIFIQTFGMPVTAMR</sequence>
<dbReference type="GO" id="GO:0032039">
    <property type="term" value="C:integrator complex"/>
    <property type="evidence" value="ECO:0007669"/>
    <property type="project" value="InterPro"/>
</dbReference>
<protein>
    <recommendedName>
        <fullName evidence="1">Integrator complex subunit 1 INTS2-binding domain-containing protein</fullName>
    </recommendedName>
</protein>
<dbReference type="AlphaFoldDB" id="A0AAD8DTW4"/>
<name>A0AAD8DTW4_MYTSE</name>
<dbReference type="GO" id="GO:0034474">
    <property type="term" value="P:U2 snRNA 3'-end processing"/>
    <property type="evidence" value="ECO:0007669"/>
    <property type="project" value="InterPro"/>
</dbReference>
<feature type="domain" description="Integrator complex subunit 1 INTS2-binding" evidence="1">
    <location>
        <begin position="573"/>
        <end position="861"/>
    </location>
</feature>
<dbReference type="Proteomes" id="UP001231518">
    <property type="component" value="Chromosome 20"/>
</dbReference>
<dbReference type="PANTHER" id="PTHR21224">
    <property type="entry name" value="INTEGRATOR COMPLEX SUBUNIT 1"/>
    <property type="match status" value="1"/>
</dbReference>
<dbReference type="EMBL" id="JARGEI010000011">
    <property type="protein sequence ID" value="KAJ8723631.1"/>
    <property type="molecule type" value="Genomic_DNA"/>
</dbReference>
<reference evidence="2" key="1">
    <citation type="submission" date="2023-03" db="EMBL/GenBank/DDBJ databases">
        <title>Chromosome-level genomes of two armyworms, Mythimna separata and Mythimna loreyi, provide insights into the biosynthesis and reception of sex pheromones.</title>
        <authorList>
            <person name="Zhao H."/>
        </authorList>
    </citation>
    <scope>NUCLEOTIDE SEQUENCE</scope>
    <source>
        <strain evidence="2">BeijingLab</strain>
        <tissue evidence="2">Pupa</tissue>
    </source>
</reference>
<proteinExistence type="predicted"/>
<accession>A0AAD8DTW4</accession>
<dbReference type="InterPro" id="IPR038902">
    <property type="entry name" value="INTS1"/>
</dbReference>
<dbReference type="PANTHER" id="PTHR21224:SF1">
    <property type="entry name" value="INTEGRATOR COMPLEX SUBUNIT 1"/>
    <property type="match status" value="1"/>
</dbReference>
<evidence type="ECO:0000313" key="3">
    <source>
        <dbReference type="Proteomes" id="UP001231518"/>
    </source>
</evidence>
<evidence type="ECO:0000259" key="1">
    <source>
        <dbReference type="Pfam" id="PF22929"/>
    </source>
</evidence>
<keyword evidence="3" id="KW-1185">Reference proteome</keyword>
<dbReference type="Pfam" id="PF22929">
    <property type="entry name" value="INTS1_INTS2-bd"/>
    <property type="match status" value="1"/>
</dbReference>
<evidence type="ECO:0000313" key="2">
    <source>
        <dbReference type="EMBL" id="KAJ8723631.1"/>
    </source>
</evidence>
<dbReference type="InterPro" id="IPR053966">
    <property type="entry name" value="INTS1_INTS2-bd"/>
</dbReference>
<gene>
    <name evidence="2" type="ORF">PYW07_007611</name>
</gene>
<organism evidence="2 3">
    <name type="scientific">Mythimna separata</name>
    <name type="common">Oriental armyworm</name>
    <name type="synonym">Pseudaletia separata</name>
    <dbReference type="NCBI Taxonomy" id="271217"/>
    <lineage>
        <taxon>Eukaryota</taxon>
        <taxon>Metazoa</taxon>
        <taxon>Ecdysozoa</taxon>
        <taxon>Arthropoda</taxon>
        <taxon>Hexapoda</taxon>
        <taxon>Insecta</taxon>
        <taxon>Pterygota</taxon>
        <taxon>Neoptera</taxon>
        <taxon>Endopterygota</taxon>
        <taxon>Lepidoptera</taxon>
        <taxon>Glossata</taxon>
        <taxon>Ditrysia</taxon>
        <taxon>Noctuoidea</taxon>
        <taxon>Noctuidae</taxon>
        <taxon>Noctuinae</taxon>
        <taxon>Hadenini</taxon>
        <taxon>Mythimna</taxon>
    </lineage>
</organism>
<comment type="caution">
    <text evidence="2">The sequence shown here is derived from an EMBL/GenBank/DDBJ whole genome shotgun (WGS) entry which is preliminary data.</text>
</comment>